<reference evidence="2 3" key="4">
    <citation type="journal article" date="2020" name="Sci. Rep.">
        <title>beta-carboline chemical signals induce reveromycin production through a LuxR family regulator in Streptomyces sp. SN-593.</title>
        <authorList>
            <person name="Panthee S."/>
            <person name="Kito N."/>
            <person name="Hayashi T."/>
            <person name="Shimizu T."/>
            <person name="Ishikawa J."/>
            <person name="Hamamoto H."/>
            <person name="Osada H."/>
            <person name="Takahashi S."/>
        </authorList>
    </citation>
    <scope>NUCLEOTIDE SEQUENCE [LARGE SCALE GENOMIC DNA]</scope>
    <source>
        <strain evidence="2 3">SN-593</strain>
    </source>
</reference>
<gene>
    <name evidence="2" type="ORF">RVR_7123</name>
</gene>
<feature type="region of interest" description="Disordered" evidence="1">
    <location>
        <begin position="1"/>
        <end position="21"/>
    </location>
</feature>
<dbReference type="AlphaFoldDB" id="A0A7U3UWI4"/>
<keyword evidence="3" id="KW-1185">Reference proteome</keyword>
<accession>A0A7U3UWI4</accession>
<name>A0A7U3UWI4_9ACTN</name>
<reference evidence="2 3" key="1">
    <citation type="journal article" date="2010" name="J. Bacteriol.">
        <title>Biochemical characterization of a novel indole prenyltransferase from Streptomyces sp. SN-593.</title>
        <authorList>
            <person name="Takahashi S."/>
            <person name="Takagi H."/>
            <person name="Toyoda A."/>
            <person name="Uramoto M."/>
            <person name="Nogawa T."/>
            <person name="Ueki M."/>
            <person name="Sakaki Y."/>
            <person name="Osada H."/>
        </authorList>
    </citation>
    <scope>NUCLEOTIDE SEQUENCE [LARGE SCALE GENOMIC DNA]</scope>
    <source>
        <strain evidence="2 3">SN-593</strain>
    </source>
</reference>
<organism evidence="2 3">
    <name type="scientific">Actinacidiphila reveromycinica</name>
    <dbReference type="NCBI Taxonomy" id="659352"/>
    <lineage>
        <taxon>Bacteria</taxon>
        <taxon>Bacillati</taxon>
        <taxon>Actinomycetota</taxon>
        <taxon>Actinomycetes</taxon>
        <taxon>Kitasatosporales</taxon>
        <taxon>Streptomycetaceae</taxon>
        <taxon>Actinacidiphila</taxon>
    </lineage>
</organism>
<dbReference type="Proteomes" id="UP000595703">
    <property type="component" value="Chromosome"/>
</dbReference>
<proteinExistence type="predicted"/>
<reference evidence="2 3" key="3">
    <citation type="journal article" date="2011" name="Nat. Chem. Biol.">
        <title>Reveromycin A biosynthesis uses RevG and RevJ for stereospecific spiroacetal formation.</title>
        <authorList>
            <person name="Takahashi S."/>
            <person name="Toyoda A."/>
            <person name="Sekiyama Y."/>
            <person name="Takagi H."/>
            <person name="Nogawa T."/>
            <person name="Uramoto M."/>
            <person name="Suzuki R."/>
            <person name="Koshino H."/>
            <person name="Kumano T."/>
            <person name="Panthee S."/>
            <person name="Dairi T."/>
            <person name="Ishikawa J."/>
            <person name="Ikeda H."/>
            <person name="Sakaki Y."/>
            <person name="Osada H."/>
        </authorList>
    </citation>
    <scope>NUCLEOTIDE SEQUENCE [LARGE SCALE GENOMIC DNA]</scope>
    <source>
        <strain evidence="2 3">SN-593</strain>
    </source>
</reference>
<reference evidence="2 3" key="2">
    <citation type="journal article" date="2011" name="J. Antibiot.">
        <title>Furaquinocins I and J: novel polyketide isoprenoid hybrid compounds from Streptomyces reveromyceticus SN-593.</title>
        <authorList>
            <person name="Panthee S."/>
            <person name="Takahashi S."/>
            <person name="Takagi H."/>
            <person name="Nogawa T."/>
            <person name="Oowada E."/>
            <person name="Uramoto M."/>
            <person name="Osada H."/>
        </authorList>
    </citation>
    <scope>NUCLEOTIDE SEQUENCE [LARGE SCALE GENOMIC DNA]</scope>
    <source>
        <strain evidence="2 3">SN-593</strain>
    </source>
</reference>
<sequence>MSLANVPGATVAGVPGAGKTSGVNKFVVDYAPSPSVQIVTADGRTSRVSEGDYADLVKRMFTFCGNATSMKPTHCSSTWRNCASDARRPSGTCWA</sequence>
<feature type="compositionally biased region" description="Low complexity" evidence="1">
    <location>
        <begin position="1"/>
        <end position="18"/>
    </location>
</feature>
<evidence type="ECO:0000313" key="2">
    <source>
        <dbReference type="EMBL" id="BBB00173.1"/>
    </source>
</evidence>
<protein>
    <submittedName>
        <fullName evidence="2">Uncharacterized protein</fullName>
    </submittedName>
</protein>
<evidence type="ECO:0000313" key="3">
    <source>
        <dbReference type="Proteomes" id="UP000595703"/>
    </source>
</evidence>
<evidence type="ECO:0000256" key="1">
    <source>
        <dbReference type="SAM" id="MobiDB-lite"/>
    </source>
</evidence>
<dbReference type="KEGG" id="arev:RVR_7123"/>
<dbReference type="EMBL" id="AP018365">
    <property type="protein sequence ID" value="BBB00173.1"/>
    <property type="molecule type" value="Genomic_DNA"/>
</dbReference>